<dbReference type="EMBL" id="JBHSWX010000012">
    <property type="protein sequence ID" value="MFC6787440.1"/>
    <property type="molecule type" value="Genomic_DNA"/>
</dbReference>
<dbReference type="SMART" id="SM00387">
    <property type="entry name" value="HATPase_c"/>
    <property type="match status" value="1"/>
</dbReference>
<evidence type="ECO:0000256" key="2">
    <source>
        <dbReference type="ARBA" id="ARBA00012438"/>
    </source>
</evidence>
<protein>
    <recommendedName>
        <fullName evidence="2">histidine kinase</fullName>
        <ecNumber evidence="2">2.7.13.3</ecNumber>
    </recommendedName>
</protein>
<evidence type="ECO:0000313" key="8">
    <source>
        <dbReference type="EMBL" id="MFC6787440.1"/>
    </source>
</evidence>
<feature type="transmembrane region" description="Helical" evidence="6">
    <location>
        <begin position="70"/>
        <end position="92"/>
    </location>
</feature>
<keyword evidence="6" id="KW-0472">Membrane</keyword>
<dbReference type="InterPro" id="IPR005467">
    <property type="entry name" value="His_kinase_dom"/>
</dbReference>
<dbReference type="PROSITE" id="PS50109">
    <property type="entry name" value="HIS_KIN"/>
    <property type="match status" value="1"/>
</dbReference>
<dbReference type="InterPro" id="IPR013656">
    <property type="entry name" value="PAS_4"/>
</dbReference>
<feature type="transmembrane region" description="Helical" evidence="6">
    <location>
        <begin position="182"/>
        <end position="202"/>
    </location>
</feature>
<dbReference type="GO" id="GO:0004673">
    <property type="term" value="F:protein histidine kinase activity"/>
    <property type="evidence" value="ECO:0007669"/>
    <property type="project" value="UniProtKB-EC"/>
</dbReference>
<evidence type="ECO:0000256" key="5">
    <source>
        <dbReference type="SAM" id="MobiDB-lite"/>
    </source>
</evidence>
<dbReference type="EC" id="2.7.13.3" evidence="2"/>
<evidence type="ECO:0000256" key="4">
    <source>
        <dbReference type="ARBA" id="ARBA00022777"/>
    </source>
</evidence>
<comment type="caution">
    <text evidence="8">The sequence shown here is derived from an EMBL/GenBank/DDBJ whole genome shotgun (WGS) entry which is preliminary data.</text>
</comment>
<evidence type="ECO:0000256" key="6">
    <source>
        <dbReference type="SAM" id="Phobius"/>
    </source>
</evidence>
<comment type="catalytic activity">
    <reaction evidence="1">
        <text>ATP + protein L-histidine = ADP + protein N-phospho-L-histidine.</text>
        <dbReference type="EC" id="2.7.13.3"/>
    </reaction>
</comment>
<evidence type="ECO:0000256" key="1">
    <source>
        <dbReference type="ARBA" id="ARBA00000085"/>
    </source>
</evidence>
<dbReference type="SUPFAM" id="SSF55785">
    <property type="entry name" value="PYP-like sensor domain (PAS domain)"/>
    <property type="match status" value="1"/>
</dbReference>
<keyword evidence="4 8" id="KW-0418">Kinase</keyword>
<reference evidence="8 9" key="1">
    <citation type="journal article" date="2019" name="Int. J. Syst. Evol. Microbiol.">
        <title>The Global Catalogue of Microorganisms (GCM) 10K type strain sequencing project: providing services to taxonomists for standard genome sequencing and annotation.</title>
        <authorList>
            <consortium name="The Broad Institute Genomics Platform"/>
            <consortium name="The Broad Institute Genome Sequencing Center for Infectious Disease"/>
            <person name="Wu L."/>
            <person name="Ma J."/>
        </authorList>
    </citation>
    <scope>NUCLEOTIDE SEQUENCE [LARGE SCALE GENOMIC DNA]</scope>
    <source>
        <strain evidence="8 9">SYNS20</strain>
    </source>
</reference>
<dbReference type="InterPro" id="IPR050351">
    <property type="entry name" value="BphY/WalK/GraS-like"/>
</dbReference>
<evidence type="ECO:0000313" key="9">
    <source>
        <dbReference type="Proteomes" id="UP001596443"/>
    </source>
</evidence>
<feature type="transmembrane region" description="Helical" evidence="6">
    <location>
        <begin position="38"/>
        <end position="58"/>
    </location>
</feature>
<dbReference type="Pfam" id="PF08448">
    <property type="entry name" value="PAS_4"/>
    <property type="match status" value="1"/>
</dbReference>
<dbReference type="CDD" id="cd00075">
    <property type="entry name" value="HATPase"/>
    <property type="match status" value="1"/>
</dbReference>
<dbReference type="Pfam" id="PF16927">
    <property type="entry name" value="HisKA_7TM"/>
    <property type="match status" value="1"/>
</dbReference>
<dbReference type="InterPro" id="IPR035965">
    <property type="entry name" value="PAS-like_dom_sf"/>
</dbReference>
<evidence type="ECO:0000259" key="7">
    <source>
        <dbReference type="PROSITE" id="PS50109"/>
    </source>
</evidence>
<sequence length="609" mass="64926">MTGVIGSTIVVSSVAAGVGSLALVWYLDRHRGSAGAGWLMATLSAQTLWALAYAVGLLTSDLAVRAYAEALAWVGMVWLGPLFLGFAFAYTGRSDLLRTRGVRLLFTIPAAASLLALTHPFHDWLWLFLRRSPEFGIATVRYTIQLPGYAALLVSLGAAGVGVLLLVGAIHAYGPLYRREATALALTTLFPATGVVVWLVGVGPWPEVNFGVPLLLFHVVLDAYAFVGTRIFETAPTTQRAAKRSALDDLAEPLLVLDTEAAVVNLNRRAETLFGVDDTHTLPISFHDIAGADLDRVRSTGELTVTGPDGGIFSASYTPLSDPRGDDVGGLLVLHEVTVERRRKEQLSVLNRILRHNLRNELTVARGNAQSIQVSATDTALRTQAGAIVESSDRLLATAKKAKEFAQVQGRDLELSVVDVTEVVNDVWRDLGESYPHAEVTAEVEPVETRLRTDARVLSLVLSNLIENAIVHAGEREDRTRPAPTVVVRVTDAPTDESATVVEVADDNPRIADSEIAALRAGDETALEHGSGIGLWIAHWCVTALNGRIEFDYDDGNVVRVTLARDTAEGADHSAAVDGAAETAGGPGSLRADHTPGTTSGAGPSEADD</sequence>
<dbReference type="Proteomes" id="UP001596443">
    <property type="component" value="Unassembled WGS sequence"/>
</dbReference>
<keyword evidence="6" id="KW-1133">Transmembrane helix</keyword>
<feature type="region of interest" description="Disordered" evidence="5">
    <location>
        <begin position="568"/>
        <end position="609"/>
    </location>
</feature>
<dbReference type="InterPro" id="IPR003594">
    <property type="entry name" value="HATPase_dom"/>
</dbReference>
<accession>A0ABD5TDE4</accession>
<feature type="transmembrane region" description="Helical" evidence="6">
    <location>
        <begin position="149"/>
        <end position="170"/>
    </location>
</feature>
<dbReference type="Pfam" id="PF02518">
    <property type="entry name" value="HATPase_c"/>
    <property type="match status" value="1"/>
</dbReference>
<gene>
    <name evidence="8" type="ORF">ACFQFD_15960</name>
</gene>
<keyword evidence="9" id="KW-1185">Reference proteome</keyword>
<dbReference type="PANTHER" id="PTHR42878">
    <property type="entry name" value="TWO-COMPONENT HISTIDINE KINASE"/>
    <property type="match status" value="1"/>
</dbReference>
<organism evidence="8 9">
    <name type="scientific">Halobaculum halobium</name>
    <dbReference type="NCBI Taxonomy" id="3032281"/>
    <lineage>
        <taxon>Archaea</taxon>
        <taxon>Methanobacteriati</taxon>
        <taxon>Methanobacteriota</taxon>
        <taxon>Stenosarchaea group</taxon>
        <taxon>Halobacteria</taxon>
        <taxon>Halobacteriales</taxon>
        <taxon>Haloferacaceae</taxon>
        <taxon>Halobaculum</taxon>
    </lineage>
</organism>
<dbReference type="Gene3D" id="3.30.565.10">
    <property type="entry name" value="Histidine kinase-like ATPase, C-terminal domain"/>
    <property type="match status" value="1"/>
</dbReference>
<dbReference type="RefSeq" id="WP_390215309.1">
    <property type="nucleotide sequence ID" value="NZ_JBHSWX010000012.1"/>
</dbReference>
<dbReference type="InterPro" id="IPR036890">
    <property type="entry name" value="HATPase_C_sf"/>
</dbReference>
<proteinExistence type="predicted"/>
<dbReference type="AlphaFoldDB" id="A0ABD5TDE4"/>
<dbReference type="PANTHER" id="PTHR42878:SF15">
    <property type="entry name" value="BACTERIOPHYTOCHROME"/>
    <property type="match status" value="1"/>
</dbReference>
<keyword evidence="6" id="KW-0812">Transmembrane</keyword>
<dbReference type="Gene3D" id="3.30.450.20">
    <property type="entry name" value="PAS domain"/>
    <property type="match status" value="1"/>
</dbReference>
<feature type="domain" description="Histidine kinase" evidence="7">
    <location>
        <begin position="353"/>
        <end position="567"/>
    </location>
</feature>
<evidence type="ECO:0000256" key="3">
    <source>
        <dbReference type="ARBA" id="ARBA00022679"/>
    </source>
</evidence>
<name>A0ABD5TDE4_9EURY</name>
<dbReference type="SUPFAM" id="SSF55874">
    <property type="entry name" value="ATPase domain of HSP90 chaperone/DNA topoisomerase II/histidine kinase"/>
    <property type="match status" value="1"/>
</dbReference>
<feature type="transmembrane region" description="Helical" evidence="6">
    <location>
        <begin position="6"/>
        <end position="26"/>
    </location>
</feature>
<feature type="transmembrane region" description="Helical" evidence="6">
    <location>
        <begin position="104"/>
        <end position="129"/>
    </location>
</feature>
<keyword evidence="3" id="KW-0808">Transferase</keyword>
<dbReference type="InterPro" id="IPR031621">
    <property type="entry name" value="HisKA_7TM"/>
</dbReference>